<dbReference type="RefSeq" id="WP_119452346.1">
    <property type="nucleotide sequence ID" value="NZ_QWGA01000003.1"/>
</dbReference>
<keyword evidence="2" id="KW-0255">Endonuclease</keyword>
<dbReference type="AlphaFoldDB" id="A0A399RMB5"/>
<feature type="domain" description="HNH nuclease" evidence="1">
    <location>
        <begin position="142"/>
        <end position="192"/>
    </location>
</feature>
<protein>
    <submittedName>
        <fullName evidence="2">HNH endonuclease</fullName>
    </submittedName>
</protein>
<keyword evidence="2" id="KW-0540">Nuclease</keyword>
<name>A0A399RMB5_9PROT</name>
<dbReference type="OrthoDB" id="9811869at2"/>
<sequence length="243" mass="27949">MARRNWDRREVTLAIELYTRLPFGRLHSGNPEIIALAAEIGRTPSALAMKLSNLASLDEDLDRKGLDGASNLDREVWTDFTARPTQFIERARRIVSEIFYREPESSAVLQVTEGKEVERTVKVRQNQRVFREIVLPSYDNQCAVMGKVSPSLLTASHIIPWKTREDTRLDPRNGISLNSLHDRAFDRGLITFRDDLTMMVSSKIVIPDHVRSLFNEDIRLKPAKFRPLPEYLEHHRDVVFEAA</sequence>
<organism evidence="2 3">
    <name type="scientific">Henriciella algicola</name>
    <dbReference type="NCBI Taxonomy" id="1608422"/>
    <lineage>
        <taxon>Bacteria</taxon>
        <taxon>Pseudomonadati</taxon>
        <taxon>Pseudomonadota</taxon>
        <taxon>Alphaproteobacteria</taxon>
        <taxon>Hyphomonadales</taxon>
        <taxon>Hyphomonadaceae</taxon>
        <taxon>Henriciella</taxon>
    </lineage>
</organism>
<dbReference type="InterPro" id="IPR003615">
    <property type="entry name" value="HNH_nuc"/>
</dbReference>
<evidence type="ECO:0000259" key="1">
    <source>
        <dbReference type="Pfam" id="PF13391"/>
    </source>
</evidence>
<dbReference type="Pfam" id="PF13391">
    <property type="entry name" value="HNH_2"/>
    <property type="match status" value="1"/>
</dbReference>
<accession>A0A399RMB5</accession>
<comment type="caution">
    <text evidence="2">The sequence shown here is derived from an EMBL/GenBank/DDBJ whole genome shotgun (WGS) entry which is preliminary data.</text>
</comment>
<gene>
    <name evidence="2" type="ORF">D1222_00805</name>
</gene>
<evidence type="ECO:0000313" key="2">
    <source>
        <dbReference type="EMBL" id="RIJ30845.1"/>
    </source>
</evidence>
<dbReference type="GO" id="GO:0004519">
    <property type="term" value="F:endonuclease activity"/>
    <property type="evidence" value="ECO:0007669"/>
    <property type="project" value="UniProtKB-KW"/>
</dbReference>
<dbReference type="Proteomes" id="UP000265845">
    <property type="component" value="Unassembled WGS sequence"/>
</dbReference>
<keyword evidence="3" id="KW-1185">Reference proteome</keyword>
<keyword evidence="2" id="KW-0378">Hydrolase</keyword>
<reference evidence="2 3" key="1">
    <citation type="submission" date="2018-08" db="EMBL/GenBank/DDBJ databases">
        <title>Henriciella mobilis sp. nov., isolated from seawater.</title>
        <authorList>
            <person name="Cheng H."/>
            <person name="Wu Y.-H."/>
            <person name="Xu X.-W."/>
            <person name="Guo L.-L."/>
        </authorList>
    </citation>
    <scope>NUCLEOTIDE SEQUENCE [LARGE SCALE GENOMIC DNA]</scope>
    <source>
        <strain evidence="2 3">CCUG67844</strain>
    </source>
</reference>
<evidence type="ECO:0000313" key="3">
    <source>
        <dbReference type="Proteomes" id="UP000265845"/>
    </source>
</evidence>
<proteinExistence type="predicted"/>
<dbReference type="EMBL" id="QWGA01000003">
    <property type="protein sequence ID" value="RIJ30845.1"/>
    <property type="molecule type" value="Genomic_DNA"/>
</dbReference>